<feature type="domain" description="EGF-like" evidence="3">
    <location>
        <begin position="382"/>
        <end position="419"/>
    </location>
</feature>
<feature type="disulfide bond" evidence="1">
    <location>
        <begin position="390"/>
        <end position="407"/>
    </location>
</feature>
<name>A0A830H696_9CHLO</name>
<dbReference type="EMBL" id="BNJQ01000002">
    <property type="protein sequence ID" value="GHP01803.1"/>
    <property type="molecule type" value="Genomic_DNA"/>
</dbReference>
<keyword evidence="5" id="KW-1185">Reference proteome</keyword>
<dbReference type="Proteomes" id="UP000660262">
    <property type="component" value="Unassembled WGS sequence"/>
</dbReference>
<evidence type="ECO:0000259" key="3">
    <source>
        <dbReference type="PROSITE" id="PS50026"/>
    </source>
</evidence>
<feature type="disulfide bond" evidence="1">
    <location>
        <begin position="386"/>
        <end position="396"/>
    </location>
</feature>
<proteinExistence type="predicted"/>
<dbReference type="PROSITE" id="PS50026">
    <property type="entry name" value="EGF_3"/>
    <property type="match status" value="1"/>
</dbReference>
<dbReference type="AlphaFoldDB" id="A0A830H696"/>
<reference evidence="4" key="1">
    <citation type="submission" date="2020-10" db="EMBL/GenBank/DDBJ databases">
        <title>Unveiling of a novel bifunctional photoreceptor, Dualchrome1, isolated from a cosmopolitan green alga.</title>
        <authorList>
            <person name="Suzuki S."/>
            <person name="Kawachi M."/>
        </authorList>
    </citation>
    <scope>NUCLEOTIDE SEQUENCE</scope>
    <source>
        <strain evidence="4">NIES 2893</strain>
    </source>
</reference>
<dbReference type="InterPro" id="IPR000742">
    <property type="entry name" value="EGF"/>
</dbReference>
<protein>
    <recommendedName>
        <fullName evidence="3">EGF-like domain-containing protein</fullName>
    </recommendedName>
</protein>
<evidence type="ECO:0000313" key="4">
    <source>
        <dbReference type="EMBL" id="GHP01803.1"/>
    </source>
</evidence>
<comment type="caution">
    <text evidence="4">The sequence shown here is derived from an EMBL/GenBank/DDBJ whole genome shotgun (WGS) entry which is preliminary data.</text>
</comment>
<keyword evidence="2" id="KW-0812">Transmembrane</keyword>
<keyword evidence="2" id="KW-0472">Membrane</keyword>
<evidence type="ECO:0000313" key="5">
    <source>
        <dbReference type="Proteomes" id="UP000660262"/>
    </source>
</evidence>
<evidence type="ECO:0000256" key="1">
    <source>
        <dbReference type="PROSITE-ProRule" id="PRU00076"/>
    </source>
</evidence>
<accession>A0A830H696</accession>
<keyword evidence="1" id="KW-0245">EGF-like domain</keyword>
<keyword evidence="1" id="KW-1015">Disulfide bond</keyword>
<keyword evidence="2" id="KW-1133">Transmembrane helix</keyword>
<sequence length="815" mass="88499">MFMSSCFFFTTRAQCPGSDCPDYDSGGGFGSGSGSGSGEAHNLPCSGHGSTHQGSCVCNNAIPNEENLVGHTGANCEIKVTYARESASENMWKDMNGDLKGNEMQCWVVDADMASESWNYLSVQLERTTAQGDPDLYGLFFGGPGTLGARVPSTSTTGYDFSETSSGSHPTVVEVVSRNDFKARLDAGAAWTKVYLCVYAWNEPTSYSMSARTSQCPSGFTEAGAPTECSTPLGIAAGSEEYHGSCSNAGKCECAAMHRAPDSGEVYEGLGFDDCTATFEVTDDDFQVDVTLHRLDAPEKPNNGTSFWTGSGASHSYLYLKRASPPGSSYTQYDLRPSFDYNHRDTSVVHLVNGTDGFRRGVWYAGIHGTGVVNSNYSISIQRFACPSGCSGRGACLLDQETQRHKCSCQTNYFKDDCSAQRSDLDFGNQVAVEMLNREYEYYVLNGIGTEAARRNVELQIDVSYEDDRTSSYFYPVHPEVLLLQGGDNGYPSKEDYTFRKVLMKELEKYTVNVCASQLTEGQWQVAIYNPVRSRNLKFNVTANEKAYCPNNCHEDEGHGKCQVDGSCVCNGFWALPDCGISSDPDIYGCKKGEYKGEERTMTAQGTQGGGVCMHGCKCVDLACSYDQDKCEEFVCRQPARRKGSEDLCVVDMCKEDEVYENKDAGYTCVRRCSCPTDGGACTMDEKCDPSTFTCHPPFERSPSSSELSCVRRSCDEGSFDKLDNGTIAECVCSSAGATRCTYQSGTKSAEELTKSSRSTKSAGVSGAAAFFLCFFCILGGGTCAYLARHWLEAAIGRVSGRGQTYTSFSDMGSL</sequence>
<dbReference type="OrthoDB" id="527990at2759"/>
<evidence type="ECO:0000256" key="2">
    <source>
        <dbReference type="SAM" id="Phobius"/>
    </source>
</evidence>
<feature type="transmembrane region" description="Helical" evidence="2">
    <location>
        <begin position="765"/>
        <end position="788"/>
    </location>
</feature>
<gene>
    <name evidence="4" type="ORF">PPROV_000056000</name>
</gene>
<dbReference type="Gene3D" id="2.60.120.260">
    <property type="entry name" value="Galactose-binding domain-like"/>
    <property type="match status" value="1"/>
</dbReference>
<feature type="disulfide bond" evidence="1">
    <location>
        <begin position="409"/>
        <end position="418"/>
    </location>
</feature>
<organism evidence="4 5">
    <name type="scientific">Pycnococcus provasolii</name>
    <dbReference type="NCBI Taxonomy" id="41880"/>
    <lineage>
        <taxon>Eukaryota</taxon>
        <taxon>Viridiplantae</taxon>
        <taxon>Chlorophyta</taxon>
        <taxon>Pseudoscourfieldiophyceae</taxon>
        <taxon>Pseudoscourfieldiales</taxon>
        <taxon>Pycnococcaceae</taxon>
        <taxon>Pycnococcus</taxon>
    </lineage>
</organism>